<name>A0A5J9TMU2_9POAL</name>
<keyword evidence="3" id="KW-1185">Reference proteome</keyword>
<organism evidence="2 3">
    <name type="scientific">Eragrostis curvula</name>
    <name type="common">weeping love grass</name>
    <dbReference type="NCBI Taxonomy" id="38414"/>
    <lineage>
        <taxon>Eukaryota</taxon>
        <taxon>Viridiplantae</taxon>
        <taxon>Streptophyta</taxon>
        <taxon>Embryophyta</taxon>
        <taxon>Tracheophyta</taxon>
        <taxon>Spermatophyta</taxon>
        <taxon>Magnoliopsida</taxon>
        <taxon>Liliopsida</taxon>
        <taxon>Poales</taxon>
        <taxon>Poaceae</taxon>
        <taxon>PACMAD clade</taxon>
        <taxon>Chloridoideae</taxon>
        <taxon>Eragrostideae</taxon>
        <taxon>Eragrostidinae</taxon>
        <taxon>Eragrostis</taxon>
    </lineage>
</organism>
<dbReference type="OrthoDB" id="10562702at2759"/>
<dbReference type="AlphaFoldDB" id="A0A5J9TMU2"/>
<protein>
    <recommendedName>
        <fullName evidence="4">Embryo surrounding factor 1 brassicaceae domain-containing protein</fullName>
    </recommendedName>
</protein>
<sequence>MMDRCSRGLVAVILFIVLVSSASPASCRSQPIDAGGNLTYASTNATAANSATLLEESKDCELVFCTKRSCNGLGSCYCCEPNPDKSSPCFSTRNQCLANCPVCKPKRSQ</sequence>
<proteinExistence type="predicted"/>
<evidence type="ECO:0000313" key="3">
    <source>
        <dbReference type="Proteomes" id="UP000324897"/>
    </source>
</evidence>
<evidence type="ECO:0000256" key="1">
    <source>
        <dbReference type="SAM" id="SignalP"/>
    </source>
</evidence>
<dbReference type="Proteomes" id="UP000324897">
    <property type="component" value="Chromosome 3"/>
</dbReference>
<comment type="caution">
    <text evidence="2">The sequence shown here is derived from an EMBL/GenBank/DDBJ whole genome shotgun (WGS) entry which is preliminary data.</text>
</comment>
<dbReference type="Gramene" id="TVU12537">
    <property type="protein sequence ID" value="TVU12537"/>
    <property type="gene ID" value="EJB05_46188"/>
</dbReference>
<evidence type="ECO:0008006" key="4">
    <source>
        <dbReference type="Google" id="ProtNLM"/>
    </source>
</evidence>
<accession>A0A5J9TMU2</accession>
<evidence type="ECO:0000313" key="2">
    <source>
        <dbReference type="EMBL" id="TVU12537.1"/>
    </source>
</evidence>
<gene>
    <name evidence="2" type="ORF">EJB05_46188</name>
</gene>
<reference evidence="2 3" key="1">
    <citation type="journal article" date="2019" name="Sci. Rep.">
        <title>A high-quality genome of Eragrostis curvula grass provides insights into Poaceae evolution and supports new strategies to enhance forage quality.</title>
        <authorList>
            <person name="Carballo J."/>
            <person name="Santos B.A.C.M."/>
            <person name="Zappacosta D."/>
            <person name="Garbus I."/>
            <person name="Selva J.P."/>
            <person name="Gallo C.A."/>
            <person name="Diaz A."/>
            <person name="Albertini E."/>
            <person name="Caccamo M."/>
            <person name="Echenique V."/>
        </authorList>
    </citation>
    <scope>NUCLEOTIDE SEQUENCE [LARGE SCALE GENOMIC DNA]</scope>
    <source>
        <strain evidence="3">cv. Victoria</strain>
        <tissue evidence="2">Leaf</tissue>
    </source>
</reference>
<keyword evidence="1" id="KW-0732">Signal</keyword>
<feature type="signal peptide" evidence="1">
    <location>
        <begin position="1"/>
        <end position="29"/>
    </location>
</feature>
<feature type="chain" id="PRO_5023874482" description="Embryo surrounding factor 1 brassicaceae domain-containing protein" evidence="1">
    <location>
        <begin position="30"/>
        <end position="109"/>
    </location>
</feature>
<dbReference type="EMBL" id="RWGY01000039">
    <property type="protein sequence ID" value="TVU12537.1"/>
    <property type="molecule type" value="Genomic_DNA"/>
</dbReference>